<sequence>MAKKISVEILLLRCVGCLFVVMVHALIFTSRIHEPTAVLNGLKLIFNVGTPIFIFITEFLIAKNYKEDLPDHFIWKRIKTLIPPYIAMGIIGSIYKVQENNEPYTMYNILIEILRNVFMADYNGYFIIIIIQFILIHYLLHNKLKNWSAKVVLPVSFAINLIYLGFFNFVKPFGFANVNTAEYIWYYASWLPFIGWAFYFAVGYYCGKYYDQFVAILNRHKGIVLALPIITLIPILALKFLDISNVSSSKGVGYLFFTPAMIFLIFYISNKITKVPDFMVSISDHSFGIYLTHSVIMRIFVILYLPIATSMNQYITLPLIYITCLGAAWITTKYLNKLPFGKFIVGPVRNNLKAVKRDQAVKTIHAVQQE</sequence>
<keyword evidence="4 7" id="KW-0812">Transmembrane</keyword>
<evidence type="ECO:0000256" key="2">
    <source>
        <dbReference type="ARBA" id="ARBA00007400"/>
    </source>
</evidence>
<dbReference type="Pfam" id="PF01757">
    <property type="entry name" value="Acyl_transf_3"/>
    <property type="match status" value="1"/>
</dbReference>
<evidence type="ECO:0000256" key="1">
    <source>
        <dbReference type="ARBA" id="ARBA00004651"/>
    </source>
</evidence>
<evidence type="ECO:0000256" key="4">
    <source>
        <dbReference type="ARBA" id="ARBA00022692"/>
    </source>
</evidence>
<evidence type="ECO:0000256" key="3">
    <source>
        <dbReference type="ARBA" id="ARBA00022475"/>
    </source>
</evidence>
<feature type="transmembrane region" description="Helical" evidence="7">
    <location>
        <begin position="252"/>
        <end position="268"/>
    </location>
</feature>
<keyword evidence="9" id="KW-0012">Acyltransferase</keyword>
<gene>
    <name evidence="9" type="primary">yfiQ</name>
    <name evidence="9" type="ORF">GCM10008013_07990</name>
</gene>
<feature type="transmembrane region" description="Helical" evidence="7">
    <location>
        <begin position="289"/>
        <end position="307"/>
    </location>
</feature>
<feature type="domain" description="Acyltransferase 3" evidence="8">
    <location>
        <begin position="11"/>
        <end position="330"/>
    </location>
</feature>
<evidence type="ECO:0000313" key="9">
    <source>
        <dbReference type="EMBL" id="GGH14397.1"/>
    </source>
</evidence>
<feature type="transmembrane region" description="Helical" evidence="7">
    <location>
        <begin position="122"/>
        <end position="140"/>
    </location>
</feature>
<keyword evidence="10" id="KW-1185">Reference proteome</keyword>
<keyword evidence="3" id="KW-1003">Cell membrane</keyword>
<name>A0ABQ1Y7P7_9BACL</name>
<reference evidence="10" key="1">
    <citation type="journal article" date="2019" name="Int. J. Syst. Evol. Microbiol.">
        <title>The Global Catalogue of Microorganisms (GCM) 10K type strain sequencing project: providing services to taxonomists for standard genome sequencing and annotation.</title>
        <authorList>
            <consortium name="The Broad Institute Genomics Platform"/>
            <consortium name="The Broad Institute Genome Sequencing Center for Infectious Disease"/>
            <person name="Wu L."/>
            <person name="Ma J."/>
        </authorList>
    </citation>
    <scope>NUCLEOTIDE SEQUENCE [LARGE SCALE GENOMIC DNA]</scope>
    <source>
        <strain evidence="10">CGMCC 1.12769</strain>
    </source>
</reference>
<evidence type="ECO:0000256" key="6">
    <source>
        <dbReference type="ARBA" id="ARBA00023136"/>
    </source>
</evidence>
<proteinExistence type="inferred from homology"/>
<evidence type="ECO:0000259" key="8">
    <source>
        <dbReference type="Pfam" id="PF01757"/>
    </source>
</evidence>
<dbReference type="InterPro" id="IPR002656">
    <property type="entry name" value="Acyl_transf_3_dom"/>
</dbReference>
<feature type="transmembrane region" description="Helical" evidence="7">
    <location>
        <begin position="81"/>
        <end position="98"/>
    </location>
</feature>
<comment type="similarity">
    <text evidence="2">Belongs to the acyltransferase 3 family.</text>
</comment>
<dbReference type="RefSeq" id="WP_188536057.1">
    <property type="nucleotide sequence ID" value="NZ_BMFT01000001.1"/>
</dbReference>
<organism evidence="9 10">
    <name type="scientific">Paenibacillus segetis</name>
    <dbReference type="NCBI Taxonomy" id="1325360"/>
    <lineage>
        <taxon>Bacteria</taxon>
        <taxon>Bacillati</taxon>
        <taxon>Bacillota</taxon>
        <taxon>Bacilli</taxon>
        <taxon>Bacillales</taxon>
        <taxon>Paenibacillaceae</taxon>
        <taxon>Paenibacillus</taxon>
    </lineage>
</organism>
<feature type="transmembrane region" description="Helical" evidence="7">
    <location>
        <begin position="190"/>
        <end position="210"/>
    </location>
</feature>
<evidence type="ECO:0000256" key="7">
    <source>
        <dbReference type="SAM" id="Phobius"/>
    </source>
</evidence>
<evidence type="ECO:0000313" key="10">
    <source>
        <dbReference type="Proteomes" id="UP000659344"/>
    </source>
</evidence>
<feature type="transmembrane region" description="Helical" evidence="7">
    <location>
        <begin position="152"/>
        <end position="170"/>
    </location>
</feature>
<keyword evidence="9" id="KW-0808">Transferase</keyword>
<dbReference type="PANTHER" id="PTHR40074">
    <property type="entry name" value="O-ACETYLTRANSFERASE WECH"/>
    <property type="match status" value="1"/>
</dbReference>
<keyword evidence="6 7" id="KW-0472">Membrane</keyword>
<feature type="transmembrane region" description="Helical" evidence="7">
    <location>
        <begin position="222"/>
        <end position="240"/>
    </location>
</feature>
<comment type="subcellular location">
    <subcellularLocation>
        <location evidence="1">Cell membrane</location>
        <topology evidence="1">Multi-pass membrane protein</topology>
    </subcellularLocation>
</comment>
<dbReference type="GO" id="GO:0016746">
    <property type="term" value="F:acyltransferase activity"/>
    <property type="evidence" value="ECO:0007669"/>
    <property type="project" value="UniProtKB-KW"/>
</dbReference>
<feature type="transmembrane region" description="Helical" evidence="7">
    <location>
        <begin position="313"/>
        <end position="332"/>
    </location>
</feature>
<dbReference type="EMBL" id="BMFT01000001">
    <property type="protein sequence ID" value="GGH14397.1"/>
    <property type="molecule type" value="Genomic_DNA"/>
</dbReference>
<feature type="transmembrane region" description="Helical" evidence="7">
    <location>
        <begin position="41"/>
        <end position="61"/>
    </location>
</feature>
<comment type="caution">
    <text evidence="9">The sequence shown here is derived from an EMBL/GenBank/DDBJ whole genome shotgun (WGS) entry which is preliminary data.</text>
</comment>
<protein>
    <submittedName>
        <fullName evidence="9">Membrane-bound acyltransferase YfiQ</fullName>
    </submittedName>
</protein>
<keyword evidence="5 7" id="KW-1133">Transmembrane helix</keyword>
<dbReference type="Proteomes" id="UP000659344">
    <property type="component" value="Unassembled WGS sequence"/>
</dbReference>
<dbReference type="PANTHER" id="PTHR40074:SF2">
    <property type="entry name" value="O-ACETYLTRANSFERASE WECH"/>
    <property type="match status" value="1"/>
</dbReference>
<accession>A0ABQ1Y7P7</accession>
<evidence type="ECO:0000256" key="5">
    <source>
        <dbReference type="ARBA" id="ARBA00022989"/>
    </source>
</evidence>